<dbReference type="InterPro" id="IPR004021">
    <property type="entry name" value="HIN200/IF120x"/>
</dbReference>
<accession>A0A8B8EA75</accession>
<dbReference type="InterPro" id="IPR037939">
    <property type="entry name" value="CRADD"/>
</dbReference>
<dbReference type="SUPFAM" id="SSF159141">
    <property type="entry name" value="HIN-2000 domain-like"/>
    <property type="match status" value="1"/>
</dbReference>
<evidence type="ECO:0000259" key="2">
    <source>
        <dbReference type="PROSITE" id="PS50834"/>
    </source>
</evidence>
<dbReference type="GO" id="GO:0002020">
    <property type="term" value="F:protease binding"/>
    <property type="evidence" value="ECO:0007669"/>
    <property type="project" value="InterPro"/>
</dbReference>
<dbReference type="InterPro" id="IPR001315">
    <property type="entry name" value="CARD"/>
</dbReference>
<name>A0A8B8EA75_CRAVI</name>
<dbReference type="Proteomes" id="UP000694844">
    <property type="component" value="Chromosome 5"/>
</dbReference>
<dbReference type="PROSITE" id="PS50209">
    <property type="entry name" value="CARD"/>
    <property type="match status" value="1"/>
</dbReference>
<dbReference type="OrthoDB" id="6199183at2759"/>
<sequence>MNPEQQLIIQKNYSLLTEEILADEIADHLYSKCVIGHDDLQRVHVEKTDKDKARQLLDILLYKEGAFEPFLEEIKSQRPDLIPCLTDKVKERTLKKDVKTLAELKELQGGQLLKAFQTVKVLEVSAPMSYTSEEKGVSQKLEVLIADTKDFADVLVYDLKKFSHFKVGEVVILSDFEKRLDGVLVVTKVSNVFSTKETVTVPKGVMENAKKKEDCTSVLNASLVPVQSTVSVKGKVTHASRTTTKRLRCNGEEVPFKKLKVKDSTGSLMVELWRDAAHTPAEKGSYVSIHNFTKTKSSYMNTKFQKPVLSNHSSKAKVEIIRPFAEISDDEEVMYTEDASGLLQVGRIIGIDDLSIYRCCLISTCNKKKVETDFRCPSCREEYTLDSAGYAGVMKLIIKHENEMAIFTDCIQQLLESLNLCTDLQKKDGTLEMLKAILPIVVKFSFKKDIISTITKFETC</sequence>
<dbReference type="Gene3D" id="1.10.533.10">
    <property type="entry name" value="Death Domain, Fas"/>
    <property type="match status" value="1"/>
</dbReference>
<dbReference type="GeneID" id="111132926"/>
<dbReference type="KEGG" id="cvn:111132926"/>
<feature type="domain" description="CARD" evidence="1">
    <location>
        <begin position="1"/>
        <end position="65"/>
    </location>
</feature>
<dbReference type="InterPro" id="IPR012340">
    <property type="entry name" value="NA-bd_OB-fold"/>
</dbReference>
<protein>
    <submittedName>
        <fullName evidence="4 5">Uncharacterized protein LOC111132926</fullName>
    </submittedName>
</protein>
<organism evidence="3 4">
    <name type="scientific">Crassostrea virginica</name>
    <name type="common">Eastern oyster</name>
    <dbReference type="NCBI Taxonomy" id="6565"/>
    <lineage>
        <taxon>Eukaryota</taxon>
        <taxon>Metazoa</taxon>
        <taxon>Spiralia</taxon>
        <taxon>Lophotrochozoa</taxon>
        <taxon>Mollusca</taxon>
        <taxon>Bivalvia</taxon>
        <taxon>Autobranchia</taxon>
        <taxon>Pteriomorphia</taxon>
        <taxon>Ostreida</taxon>
        <taxon>Ostreoidea</taxon>
        <taxon>Ostreidae</taxon>
        <taxon>Crassostrea</taxon>
    </lineage>
</organism>
<dbReference type="RefSeq" id="XP_022336579.1">
    <property type="nucleotide sequence ID" value="XM_022480871.1"/>
</dbReference>
<evidence type="ECO:0000313" key="6">
    <source>
        <dbReference type="RefSeq" id="XP_022336582.1"/>
    </source>
</evidence>
<dbReference type="PANTHER" id="PTHR15034:SF5">
    <property type="entry name" value="DEATH DOMAIN-CONTAINING PROTEIN CRADD"/>
    <property type="match status" value="1"/>
</dbReference>
<gene>
    <name evidence="4 5 6" type="primary">LOC111132926</name>
</gene>
<evidence type="ECO:0000259" key="1">
    <source>
        <dbReference type="PROSITE" id="PS50209"/>
    </source>
</evidence>
<dbReference type="PANTHER" id="PTHR15034">
    <property type="entry name" value="DEATH DOMAIN-CONTAINING PROTEIN CRADD"/>
    <property type="match status" value="1"/>
</dbReference>
<dbReference type="PROSITE" id="PS50834">
    <property type="entry name" value="HIN_200"/>
    <property type="match status" value="1"/>
</dbReference>
<dbReference type="InterPro" id="IPR011029">
    <property type="entry name" value="DEATH-like_dom_sf"/>
</dbReference>
<dbReference type="RefSeq" id="XP_022336581.1">
    <property type="nucleotide sequence ID" value="XM_022480873.1"/>
</dbReference>
<dbReference type="SUPFAM" id="SSF50249">
    <property type="entry name" value="Nucleic acid-binding proteins"/>
    <property type="match status" value="1"/>
</dbReference>
<dbReference type="CDD" id="cd01671">
    <property type="entry name" value="CARD"/>
    <property type="match status" value="1"/>
</dbReference>
<dbReference type="Pfam" id="PF00619">
    <property type="entry name" value="CARD"/>
    <property type="match status" value="1"/>
</dbReference>
<feature type="domain" description="HIN-200" evidence="2">
    <location>
        <begin position="118"/>
        <end position="211"/>
    </location>
</feature>
<dbReference type="Gene3D" id="2.40.50.140">
    <property type="entry name" value="Nucleic acid-binding proteins"/>
    <property type="match status" value="2"/>
</dbReference>
<evidence type="ECO:0000313" key="4">
    <source>
        <dbReference type="RefSeq" id="XP_022336579.1"/>
    </source>
</evidence>
<evidence type="ECO:0000313" key="5">
    <source>
        <dbReference type="RefSeq" id="XP_022336581.1"/>
    </source>
</evidence>
<dbReference type="Pfam" id="PF02760">
    <property type="entry name" value="HIN"/>
    <property type="match status" value="1"/>
</dbReference>
<dbReference type="GO" id="GO:0070513">
    <property type="term" value="F:death domain binding"/>
    <property type="evidence" value="ECO:0007669"/>
    <property type="project" value="InterPro"/>
</dbReference>
<proteinExistence type="predicted"/>
<evidence type="ECO:0000313" key="3">
    <source>
        <dbReference type="Proteomes" id="UP000694844"/>
    </source>
</evidence>
<dbReference type="RefSeq" id="XP_022336582.1">
    <property type="nucleotide sequence ID" value="XM_022480874.1"/>
</dbReference>
<keyword evidence="3" id="KW-1185">Reference proteome</keyword>
<reference evidence="4 5" key="1">
    <citation type="submission" date="2025-04" db="UniProtKB">
        <authorList>
            <consortium name="RefSeq"/>
        </authorList>
    </citation>
    <scope>IDENTIFICATION</scope>
    <source>
        <tissue evidence="4 5">Whole sample</tissue>
    </source>
</reference>
<dbReference type="GO" id="GO:0042981">
    <property type="term" value="P:regulation of apoptotic process"/>
    <property type="evidence" value="ECO:0007669"/>
    <property type="project" value="InterPro"/>
</dbReference>
<dbReference type="SUPFAM" id="SSF47986">
    <property type="entry name" value="DEATH domain"/>
    <property type="match status" value="1"/>
</dbReference>
<dbReference type="AlphaFoldDB" id="A0A8B8EA75"/>